<feature type="domain" description="PurM-like N-terminal" evidence="1">
    <location>
        <begin position="1"/>
        <end position="71"/>
    </location>
</feature>
<accession>A0A3B0UFA1</accession>
<dbReference type="Pfam" id="PF00586">
    <property type="entry name" value="AIRS"/>
    <property type="match status" value="1"/>
</dbReference>
<evidence type="ECO:0000259" key="1">
    <source>
        <dbReference type="Pfam" id="PF00586"/>
    </source>
</evidence>
<organism evidence="3">
    <name type="scientific">hydrothermal vent metagenome</name>
    <dbReference type="NCBI Taxonomy" id="652676"/>
    <lineage>
        <taxon>unclassified sequences</taxon>
        <taxon>metagenomes</taxon>
        <taxon>ecological metagenomes</taxon>
    </lineage>
</organism>
<dbReference type="Pfam" id="PF02769">
    <property type="entry name" value="AIRS_C"/>
    <property type="match status" value="1"/>
</dbReference>
<feature type="domain" description="PurM-like C-terminal" evidence="2">
    <location>
        <begin position="136"/>
        <end position="239"/>
    </location>
</feature>
<dbReference type="InterPro" id="IPR036921">
    <property type="entry name" value="PurM-like_N_sf"/>
</dbReference>
<dbReference type="PANTHER" id="PTHR30270:SF0">
    <property type="entry name" value="THIAMINE-MONOPHOSPHATE KINASE"/>
    <property type="match status" value="1"/>
</dbReference>
<dbReference type="AlphaFoldDB" id="A0A3B0UFA1"/>
<gene>
    <name evidence="3" type="ORF">MNBD_BACTEROID07-1507</name>
</gene>
<dbReference type="SUPFAM" id="SSF56042">
    <property type="entry name" value="PurM C-terminal domain-like"/>
    <property type="match status" value="1"/>
</dbReference>
<reference evidence="3" key="1">
    <citation type="submission" date="2018-06" db="EMBL/GenBank/DDBJ databases">
        <authorList>
            <person name="Zhirakovskaya E."/>
        </authorList>
    </citation>
    <scope>NUCLEOTIDE SEQUENCE</scope>
</reference>
<protein>
    <submittedName>
        <fullName evidence="3">Thiamine-monophosphate kinase</fullName>
        <ecNumber evidence="3">2.7.4.16</ecNumber>
    </submittedName>
</protein>
<proteinExistence type="predicted"/>
<dbReference type="InterPro" id="IPR010918">
    <property type="entry name" value="PurM-like_C_dom"/>
</dbReference>
<keyword evidence="3" id="KW-0418">Kinase</keyword>
<dbReference type="EMBL" id="UOET01000071">
    <property type="protein sequence ID" value="VAW27023.1"/>
    <property type="molecule type" value="Genomic_DNA"/>
</dbReference>
<keyword evidence="3" id="KW-0808">Transferase</keyword>
<dbReference type="EC" id="2.7.4.16" evidence="3"/>
<dbReference type="Gene3D" id="3.30.1330.10">
    <property type="entry name" value="PurM-like, N-terminal domain"/>
    <property type="match status" value="1"/>
</dbReference>
<name>A0A3B0UFA1_9ZZZZ</name>
<evidence type="ECO:0000259" key="2">
    <source>
        <dbReference type="Pfam" id="PF02769"/>
    </source>
</evidence>
<dbReference type="Gene3D" id="3.90.650.10">
    <property type="entry name" value="PurM-like C-terminal domain"/>
    <property type="match status" value="1"/>
</dbReference>
<dbReference type="InterPro" id="IPR006283">
    <property type="entry name" value="ThiL-like"/>
</dbReference>
<dbReference type="GO" id="GO:0009030">
    <property type="term" value="F:thiamine-phosphate kinase activity"/>
    <property type="evidence" value="ECO:0007669"/>
    <property type="project" value="UniProtKB-EC"/>
</dbReference>
<dbReference type="InterPro" id="IPR036676">
    <property type="entry name" value="PurM-like_C_sf"/>
</dbReference>
<dbReference type="NCBIfam" id="TIGR01379">
    <property type="entry name" value="thiL"/>
    <property type="match status" value="1"/>
</dbReference>
<feature type="non-terminal residue" evidence="3">
    <location>
        <position position="1"/>
    </location>
</feature>
<sequence>VNFSDMAAMNGVPLQIVVGLGISSKYTLEALEEFYAGIKKACELYHVDFVGGDTSSSVHGLFISVTVIGEVEKDKITYRKGAKPADILCVTGDLGGAYIGLLLLEREKKVFQANPDMQPEMAGKEYILERQLKPEARTDMVKKLKKEGIVPTAMIDISDGLASEALHIAKSSGTGVVIYEERIPIDQNTFDTAREFDLIPSLAALNGGEDYELLFTVAQKDYEKIKDVSGVSIIGYMTELAEGNRLITPDNQSVELKAQGWDALKK</sequence>
<dbReference type="InterPro" id="IPR016188">
    <property type="entry name" value="PurM-like_N"/>
</dbReference>
<evidence type="ECO:0000313" key="3">
    <source>
        <dbReference type="EMBL" id="VAW27023.1"/>
    </source>
</evidence>
<dbReference type="CDD" id="cd02194">
    <property type="entry name" value="ThiL"/>
    <property type="match status" value="1"/>
</dbReference>
<dbReference type="PANTHER" id="PTHR30270">
    <property type="entry name" value="THIAMINE-MONOPHOSPHATE KINASE"/>
    <property type="match status" value="1"/>
</dbReference>
<dbReference type="SUPFAM" id="SSF55326">
    <property type="entry name" value="PurM N-terminal domain-like"/>
    <property type="match status" value="1"/>
</dbReference>
<dbReference type="GO" id="GO:0009228">
    <property type="term" value="P:thiamine biosynthetic process"/>
    <property type="evidence" value="ECO:0007669"/>
    <property type="project" value="InterPro"/>
</dbReference>